<dbReference type="SMART" id="SM00257">
    <property type="entry name" value="LysM"/>
    <property type="match status" value="1"/>
</dbReference>
<dbReference type="InterPro" id="IPR014248">
    <property type="entry name" value="Spore_coat_assembly_SafA"/>
</dbReference>
<evidence type="ECO:0000313" key="5">
    <source>
        <dbReference type="Proteomes" id="UP001225646"/>
    </source>
</evidence>
<feature type="compositionally biased region" description="Basic and acidic residues" evidence="1">
    <location>
        <begin position="164"/>
        <end position="173"/>
    </location>
</feature>
<keyword evidence="5" id="KW-1185">Reference proteome</keyword>
<evidence type="ECO:0000259" key="2">
    <source>
        <dbReference type="PROSITE" id="PS50943"/>
    </source>
</evidence>
<dbReference type="PANTHER" id="PTHR33734">
    <property type="entry name" value="LYSM DOMAIN-CONTAINING GPI-ANCHORED PROTEIN 2"/>
    <property type="match status" value="1"/>
</dbReference>
<evidence type="ECO:0000313" key="4">
    <source>
        <dbReference type="EMBL" id="MDQ0161208.1"/>
    </source>
</evidence>
<evidence type="ECO:0000256" key="1">
    <source>
        <dbReference type="SAM" id="MobiDB-lite"/>
    </source>
</evidence>
<dbReference type="Pfam" id="PF01476">
    <property type="entry name" value="LysM"/>
    <property type="match status" value="1"/>
</dbReference>
<reference evidence="4 5" key="1">
    <citation type="submission" date="2023-07" db="EMBL/GenBank/DDBJ databases">
        <title>Genomic Encyclopedia of Type Strains, Phase IV (KMG-IV): sequencing the most valuable type-strain genomes for metagenomic binning, comparative biology and taxonomic classification.</title>
        <authorList>
            <person name="Goeker M."/>
        </authorList>
    </citation>
    <scope>NUCLEOTIDE SEQUENCE [LARGE SCALE GENOMIC DNA]</scope>
    <source>
        <strain evidence="4 5">DSM 19092</strain>
    </source>
</reference>
<dbReference type="InterPro" id="IPR001387">
    <property type="entry name" value="Cro/C1-type_HTH"/>
</dbReference>
<feature type="region of interest" description="Disordered" evidence="1">
    <location>
        <begin position="164"/>
        <end position="186"/>
    </location>
</feature>
<dbReference type="InterPro" id="IPR036779">
    <property type="entry name" value="LysM_dom_sf"/>
</dbReference>
<dbReference type="EMBL" id="JAUSTR010000001">
    <property type="protein sequence ID" value="MDQ0161208.1"/>
    <property type="molecule type" value="Genomic_DNA"/>
</dbReference>
<organism evidence="4 5">
    <name type="scientific">Aeribacillus alveayuensis</name>
    <dbReference type="NCBI Taxonomy" id="279215"/>
    <lineage>
        <taxon>Bacteria</taxon>
        <taxon>Bacillati</taxon>
        <taxon>Bacillota</taxon>
        <taxon>Bacilli</taxon>
        <taxon>Bacillales</taxon>
        <taxon>Bacillaceae</taxon>
        <taxon>Aeribacillus</taxon>
    </lineage>
</organism>
<dbReference type="PROSITE" id="PS51782">
    <property type="entry name" value="LYSM"/>
    <property type="match status" value="1"/>
</dbReference>
<dbReference type="NCBIfam" id="TIGR02899">
    <property type="entry name" value="spore_safA"/>
    <property type="match status" value="1"/>
</dbReference>
<dbReference type="PROSITE" id="PS50943">
    <property type="entry name" value="HTH_CROC1"/>
    <property type="match status" value="1"/>
</dbReference>
<protein>
    <submittedName>
        <fullName evidence="4">Morphogenetic protein associated with SpoVID</fullName>
    </submittedName>
</protein>
<feature type="domain" description="LysM" evidence="3">
    <location>
        <begin position="2"/>
        <end position="47"/>
    </location>
</feature>
<dbReference type="InterPro" id="IPR018392">
    <property type="entry name" value="LysM"/>
</dbReference>
<evidence type="ECO:0000259" key="3">
    <source>
        <dbReference type="PROSITE" id="PS51782"/>
    </source>
</evidence>
<name>A0ABT9VJS5_9BACI</name>
<sequence length="409" mass="47073">MKIHIVQKGDTLWKIAQKYGVDFEELKKMNSQLSNPDLIMPGMKIKIPSNGVPVKKETLMNQNMKKEEPYIKKEMPKKEMTKKELPYEPKKEKLDYEEAKPKEMPAKPYVPSMPYFQPSHYPEIDVNNHYYMVNMSMPQQIKQEPQLPPKPPNVLPEMFKTEEEEKDLHEEKMTSPVEKEEDGLKMPYINPPQMPYMPMTQPMPGKQWPQYIAPVYPNISAAMGYGVPNMQPESSEMDEYEEEMENEEMVENISMSPYPPYAGYPYGPQVAPAYSPPYQMVPPGCVPISPILPGTGVGPIGYGVPFPMHTSYPQAYPQAISPAMENENAENNDLAYEEPFSSPNMMYPHTAMPSSYQSGYGYGQPMMPYYGYPLMPYGKAYPYPHSPQQPMYDYTRIYEQPEYDDGEDD</sequence>
<dbReference type="SUPFAM" id="SSF54106">
    <property type="entry name" value="LysM domain"/>
    <property type="match status" value="1"/>
</dbReference>
<feature type="domain" description="HTH cro/C1-type" evidence="2">
    <location>
        <begin position="10"/>
        <end position="26"/>
    </location>
</feature>
<gene>
    <name evidence="4" type="ORF">J2S06_000278</name>
</gene>
<dbReference type="Proteomes" id="UP001225646">
    <property type="component" value="Unassembled WGS sequence"/>
</dbReference>
<proteinExistence type="predicted"/>
<dbReference type="CDD" id="cd00118">
    <property type="entry name" value="LysM"/>
    <property type="match status" value="1"/>
</dbReference>
<dbReference type="PANTHER" id="PTHR33734:SF34">
    <property type="entry name" value="SPOIVD-ASSOCIATED FACTOR A"/>
    <property type="match status" value="1"/>
</dbReference>
<accession>A0ABT9VJS5</accession>
<dbReference type="Gene3D" id="3.10.350.10">
    <property type="entry name" value="LysM domain"/>
    <property type="match status" value="1"/>
</dbReference>
<dbReference type="RefSeq" id="WP_419151052.1">
    <property type="nucleotide sequence ID" value="NZ_JAUSTR010000001.1"/>
</dbReference>
<comment type="caution">
    <text evidence="4">The sequence shown here is derived from an EMBL/GenBank/DDBJ whole genome shotgun (WGS) entry which is preliminary data.</text>
</comment>